<dbReference type="Pfam" id="PF00378">
    <property type="entry name" value="ECH_1"/>
    <property type="match status" value="1"/>
</dbReference>
<dbReference type="PROSITE" id="PS00166">
    <property type="entry name" value="ENOYL_COA_HYDRATASE"/>
    <property type="match status" value="1"/>
</dbReference>
<dbReference type="Gene3D" id="3.90.226.10">
    <property type="entry name" value="2-enoyl-CoA Hydratase, Chain A, domain 1"/>
    <property type="match status" value="1"/>
</dbReference>
<proteinExistence type="inferred from homology"/>
<comment type="caution">
    <text evidence="4">The sequence shown here is derived from an EMBL/GenBank/DDBJ whole genome shotgun (WGS) entry which is preliminary data.</text>
</comment>
<dbReference type="PANTHER" id="PTHR11941">
    <property type="entry name" value="ENOYL-COA HYDRATASE-RELATED"/>
    <property type="match status" value="1"/>
</dbReference>
<keyword evidence="2 4" id="KW-0456">Lyase</keyword>
<dbReference type="EC" id="4.2.1.17" evidence="4"/>
<dbReference type="InterPro" id="IPR018376">
    <property type="entry name" value="Enoyl-CoA_hyd/isom_CS"/>
</dbReference>
<protein>
    <submittedName>
        <fullName evidence="4">Enoyl-CoA hydratase</fullName>
        <ecNumber evidence="4">4.2.1.17</ecNumber>
    </submittedName>
</protein>
<dbReference type="SUPFAM" id="SSF52096">
    <property type="entry name" value="ClpP/crotonase"/>
    <property type="match status" value="1"/>
</dbReference>
<evidence type="ECO:0000313" key="4">
    <source>
        <dbReference type="EMBL" id="MDN5202581.1"/>
    </source>
</evidence>
<dbReference type="InterPro" id="IPR029045">
    <property type="entry name" value="ClpP/crotonase-like_dom_sf"/>
</dbReference>
<dbReference type="Proteomes" id="UP001172082">
    <property type="component" value="Unassembled WGS sequence"/>
</dbReference>
<dbReference type="Gene3D" id="1.10.12.10">
    <property type="entry name" value="Lyase 2-enoyl-coa Hydratase, Chain A, domain 2"/>
    <property type="match status" value="1"/>
</dbReference>
<dbReference type="RefSeq" id="WP_346752606.1">
    <property type="nucleotide sequence ID" value="NZ_JAUJEA010000005.1"/>
</dbReference>
<dbReference type="NCBIfam" id="NF004517">
    <property type="entry name" value="PRK05862.1"/>
    <property type="match status" value="1"/>
</dbReference>
<sequence>MNILIERKGRVVVVQLNRPKALNALNSQVMCEMVTTLQKLDHDPEIGCFVITGSEKAFAAGADIKEMESKSYIEMVQEDFFAGWDGFTSLRTPKIAAVSGYALGGGCELAMMCDMIFAAETAMFGQPEIKLGVIPGIGGSQRLTKLVGKAKAMDMILTGRMMNAEEAERSGLVARVVPTERLMEETIEAAEIIANYSKPVTMVAREAVDRALELGLKEGILFERRTFHALFAIEDQKEGMRAFIEKRKPSFKGK</sequence>
<organism evidence="4 5">
    <name type="scientific">Splendidivirga corallicola</name>
    <dbReference type="NCBI Taxonomy" id="3051826"/>
    <lineage>
        <taxon>Bacteria</taxon>
        <taxon>Pseudomonadati</taxon>
        <taxon>Bacteroidota</taxon>
        <taxon>Cytophagia</taxon>
        <taxon>Cytophagales</taxon>
        <taxon>Splendidivirgaceae</taxon>
        <taxon>Splendidivirga</taxon>
    </lineage>
</organism>
<dbReference type="CDD" id="cd06558">
    <property type="entry name" value="crotonase-like"/>
    <property type="match status" value="1"/>
</dbReference>
<dbReference type="InterPro" id="IPR014748">
    <property type="entry name" value="Enoyl-CoA_hydra_C"/>
</dbReference>
<dbReference type="PANTHER" id="PTHR11941:SF54">
    <property type="entry name" value="ENOYL-COA HYDRATASE, MITOCHONDRIAL"/>
    <property type="match status" value="1"/>
</dbReference>
<gene>
    <name evidence="4" type="ORF">QQ008_14430</name>
</gene>
<dbReference type="InterPro" id="IPR001753">
    <property type="entry name" value="Enoyl-CoA_hydra/iso"/>
</dbReference>
<evidence type="ECO:0000256" key="3">
    <source>
        <dbReference type="RuleBase" id="RU003707"/>
    </source>
</evidence>
<keyword evidence="5" id="KW-1185">Reference proteome</keyword>
<comment type="similarity">
    <text evidence="1 3">Belongs to the enoyl-CoA hydratase/isomerase family.</text>
</comment>
<dbReference type="EMBL" id="JAUJEA010000005">
    <property type="protein sequence ID" value="MDN5202581.1"/>
    <property type="molecule type" value="Genomic_DNA"/>
</dbReference>
<dbReference type="GO" id="GO:0004300">
    <property type="term" value="F:enoyl-CoA hydratase activity"/>
    <property type="evidence" value="ECO:0007669"/>
    <property type="project" value="UniProtKB-EC"/>
</dbReference>
<reference evidence="4" key="1">
    <citation type="submission" date="2023-06" db="EMBL/GenBank/DDBJ databases">
        <title>Genomic of Parafulvivirga corallium.</title>
        <authorList>
            <person name="Wang G."/>
        </authorList>
    </citation>
    <scope>NUCLEOTIDE SEQUENCE</scope>
    <source>
        <strain evidence="4">BMA10</strain>
    </source>
</reference>
<evidence type="ECO:0000256" key="2">
    <source>
        <dbReference type="ARBA" id="ARBA00023239"/>
    </source>
</evidence>
<accession>A0ABT8KPC4</accession>
<evidence type="ECO:0000256" key="1">
    <source>
        <dbReference type="ARBA" id="ARBA00005254"/>
    </source>
</evidence>
<evidence type="ECO:0000313" key="5">
    <source>
        <dbReference type="Proteomes" id="UP001172082"/>
    </source>
</evidence>
<name>A0ABT8KPC4_9BACT</name>